<keyword evidence="2" id="KW-0472">Membrane</keyword>
<evidence type="ECO:0000256" key="1">
    <source>
        <dbReference type="SAM" id="MobiDB-lite"/>
    </source>
</evidence>
<feature type="region of interest" description="Disordered" evidence="1">
    <location>
        <begin position="39"/>
        <end position="58"/>
    </location>
</feature>
<evidence type="ECO:0008006" key="5">
    <source>
        <dbReference type="Google" id="ProtNLM"/>
    </source>
</evidence>
<keyword evidence="2" id="KW-0812">Transmembrane</keyword>
<evidence type="ECO:0000313" key="3">
    <source>
        <dbReference type="EMBL" id="PIS42773.1"/>
    </source>
</evidence>
<proteinExistence type="predicted"/>
<gene>
    <name evidence="3" type="ORF">COT24_01720</name>
</gene>
<sequence length="310" mass="33820">MSKLSNNSLVLIIVALIIAGGAIVIIALNNQDDGVVGNNNTSVQNQNGNSNENVNNSPGNLTNEGITGTIEGSLSYPSEEIPADMIVCADNTATQKVYCTDQISDNKYVYGKGYRLALPEGTYHVYATLSSLPAYKQYYTQAVVCGMEVECMSHELIVVKVTAGQSVNNIDPFDFEWDKAVSSDLIDYQSPTGNFMISYPPTWQFVQDFKITKGSSTLEVYILEKQTGDSLSEWLSCRDQNLDVQVLSEENVTINGLSGVKRTTATMGDANNPSFDVYLDNSNKVYEIGGIADSETQSEVNQITDSFQLL</sequence>
<evidence type="ECO:0000256" key="2">
    <source>
        <dbReference type="SAM" id="Phobius"/>
    </source>
</evidence>
<evidence type="ECO:0000313" key="4">
    <source>
        <dbReference type="Proteomes" id="UP000231542"/>
    </source>
</evidence>
<keyword evidence="2" id="KW-1133">Transmembrane helix</keyword>
<dbReference type="EMBL" id="PEXU01000020">
    <property type="protein sequence ID" value="PIS42773.1"/>
    <property type="molecule type" value="Genomic_DNA"/>
</dbReference>
<reference evidence="3 4" key="1">
    <citation type="submission" date="2017-09" db="EMBL/GenBank/DDBJ databases">
        <title>Depth-based differentiation of microbial function through sediment-hosted aquifers and enrichment of novel symbionts in the deep terrestrial subsurface.</title>
        <authorList>
            <person name="Probst A.J."/>
            <person name="Ladd B."/>
            <person name="Jarett J.K."/>
            <person name="Geller-Mcgrath D.E."/>
            <person name="Sieber C.M."/>
            <person name="Emerson J.B."/>
            <person name="Anantharaman K."/>
            <person name="Thomas B.C."/>
            <person name="Malmstrom R."/>
            <person name="Stieglmeier M."/>
            <person name="Klingl A."/>
            <person name="Woyke T."/>
            <person name="Ryan C.M."/>
            <person name="Banfield J.F."/>
        </authorList>
    </citation>
    <scope>NUCLEOTIDE SEQUENCE [LARGE SCALE GENOMIC DNA]</scope>
    <source>
        <strain evidence="3">CG08_land_8_20_14_0_20_40_16</strain>
    </source>
</reference>
<dbReference type="AlphaFoldDB" id="A0A2H0YYG4"/>
<comment type="caution">
    <text evidence="3">The sequence shown here is derived from an EMBL/GenBank/DDBJ whole genome shotgun (WGS) entry which is preliminary data.</text>
</comment>
<accession>A0A2H0YYG4</accession>
<dbReference type="Proteomes" id="UP000231542">
    <property type="component" value="Unassembled WGS sequence"/>
</dbReference>
<feature type="transmembrane region" description="Helical" evidence="2">
    <location>
        <begin position="9"/>
        <end position="28"/>
    </location>
</feature>
<name>A0A2H0YYG4_9BACT</name>
<protein>
    <recommendedName>
        <fullName evidence="5">Carboxypeptidase regulatory-like domain-containing protein</fullName>
    </recommendedName>
</protein>
<organism evidence="3 4">
    <name type="scientific">Candidatus Kerfeldbacteria bacterium CG08_land_8_20_14_0_20_40_16</name>
    <dbReference type="NCBI Taxonomy" id="2014244"/>
    <lineage>
        <taxon>Bacteria</taxon>
        <taxon>Candidatus Kerfeldiibacteriota</taxon>
    </lineage>
</organism>